<dbReference type="GO" id="GO:0009691">
    <property type="term" value="P:cytokinin biosynthetic process"/>
    <property type="evidence" value="ECO:0007669"/>
    <property type="project" value="InterPro"/>
</dbReference>
<accession>A0A1C4W8Q5</accession>
<dbReference type="InterPro" id="IPR005269">
    <property type="entry name" value="LOG"/>
</dbReference>
<reference evidence="3" key="1">
    <citation type="submission" date="2016-06" db="EMBL/GenBank/DDBJ databases">
        <authorList>
            <person name="Varghese N."/>
            <person name="Submissions Spin"/>
        </authorList>
    </citation>
    <scope>NUCLEOTIDE SEQUENCE [LARGE SCALE GENOMIC DNA]</scope>
    <source>
        <strain evidence="3">DSM 44100</strain>
    </source>
</reference>
<feature type="region of interest" description="Disordered" evidence="1">
    <location>
        <begin position="293"/>
        <end position="354"/>
    </location>
</feature>
<dbReference type="FunFam" id="3.40.50.450:FF:000011">
    <property type="entry name" value="TIGR00730 family Rossman fold protein"/>
    <property type="match status" value="1"/>
</dbReference>
<evidence type="ECO:0008006" key="4">
    <source>
        <dbReference type="Google" id="ProtNLM"/>
    </source>
</evidence>
<dbReference type="Gene3D" id="3.40.50.450">
    <property type="match status" value="1"/>
</dbReference>
<dbReference type="PANTHER" id="PTHR43393">
    <property type="entry name" value="CYTOKININ RIBOSIDE 5'-MONOPHOSPHATE PHOSPHORIBOHYDROLASE"/>
    <property type="match status" value="1"/>
</dbReference>
<dbReference type="STRING" id="121616.GA0070216_103167"/>
<name>A0A1C4W8Q5_9ACTN</name>
<dbReference type="GO" id="GO:0016787">
    <property type="term" value="F:hydrolase activity"/>
    <property type="evidence" value="ECO:0007669"/>
    <property type="project" value="InterPro"/>
</dbReference>
<dbReference type="SUPFAM" id="SSF102405">
    <property type="entry name" value="MCP/YpsA-like"/>
    <property type="match status" value="1"/>
</dbReference>
<feature type="compositionally biased region" description="Gly residues" evidence="1">
    <location>
        <begin position="340"/>
        <end position="354"/>
    </location>
</feature>
<dbReference type="Proteomes" id="UP000198797">
    <property type="component" value="Unassembled WGS sequence"/>
</dbReference>
<dbReference type="InterPro" id="IPR031100">
    <property type="entry name" value="LOG_fam"/>
</dbReference>
<dbReference type="InterPro" id="IPR052341">
    <property type="entry name" value="LOG_family_nucleotidases"/>
</dbReference>
<dbReference type="NCBIfam" id="TIGR00730">
    <property type="entry name" value="Rossman fold protein, TIGR00730 family"/>
    <property type="match status" value="1"/>
</dbReference>
<protein>
    <recommendedName>
        <fullName evidence="4">TIGR00730 family protein</fullName>
    </recommendedName>
</protein>
<dbReference type="Pfam" id="PF03641">
    <property type="entry name" value="Lysine_decarbox"/>
    <property type="match status" value="1"/>
</dbReference>
<evidence type="ECO:0000313" key="3">
    <source>
        <dbReference type="Proteomes" id="UP000198797"/>
    </source>
</evidence>
<dbReference type="EMBL" id="FMCU01000003">
    <property type="protein sequence ID" value="SCE92499.1"/>
    <property type="molecule type" value="Genomic_DNA"/>
</dbReference>
<keyword evidence="3" id="KW-1185">Reference proteome</keyword>
<dbReference type="PANTHER" id="PTHR43393:SF2">
    <property type="entry name" value="CYTOKININ RIBOSIDE 5'-MONOPHOSPHATE PHOSPHORIBOHYDROLASE"/>
    <property type="match status" value="1"/>
</dbReference>
<dbReference type="GO" id="GO:0005829">
    <property type="term" value="C:cytosol"/>
    <property type="evidence" value="ECO:0007669"/>
    <property type="project" value="TreeGrafter"/>
</dbReference>
<evidence type="ECO:0000256" key="1">
    <source>
        <dbReference type="SAM" id="MobiDB-lite"/>
    </source>
</evidence>
<sequence>MIANFFCDPSAGTALTCGSTTVAVMSQTNGRQSGRGPERHRGAVTLRRGAIPTSTADQRLLDSRGRSDWKTKDAWRALRILSEFVEGFDTLADLPPAVSVFGSARSKPDSPECRLAEELGAGLARAGYAVITGGGPGVMEAANRGAREAGGLSVGLGIELPFEQGLNDWVDLAIDFRYFFARKTMFVKYAQAFVVLPGGFGTMDELFEALTLVQTGKVTRFPVVLMGTAYWRGLLDWLRDSMAAEGKIGPVDLELICLTDDVDAAVRHIVEAEAALAADQEAVREEAVARTAADQQTARRAAAVADAADTKSGSPASSRADSGSPPSGSPPSGEARPGEPGSGAGRGVIDGGEG</sequence>
<organism evidence="2 3">
    <name type="scientific">Micromonospora matsumotoense</name>
    <dbReference type="NCBI Taxonomy" id="121616"/>
    <lineage>
        <taxon>Bacteria</taxon>
        <taxon>Bacillati</taxon>
        <taxon>Actinomycetota</taxon>
        <taxon>Actinomycetes</taxon>
        <taxon>Micromonosporales</taxon>
        <taxon>Micromonosporaceae</taxon>
        <taxon>Micromonospora</taxon>
    </lineage>
</organism>
<dbReference type="AlphaFoldDB" id="A0A1C4W8Q5"/>
<gene>
    <name evidence="2" type="ORF">GA0070216_103167</name>
</gene>
<evidence type="ECO:0000313" key="2">
    <source>
        <dbReference type="EMBL" id="SCE92499.1"/>
    </source>
</evidence>
<proteinExistence type="predicted"/>
<feature type="compositionally biased region" description="Low complexity" evidence="1">
    <location>
        <begin position="293"/>
        <end position="339"/>
    </location>
</feature>